<sequence length="158" mass="17025">MVTAAAGADAPGAQPEPRLVSSRLIYFSSVSGNTHRFVGKLGLDAERIPLHPTDQPLRATEPFVLVVPTYGGTGGAGSVPKQVIRFLNDPQNRSLIRGVISAGNTNFGDNYCAAGDIIAVKCKVPHLYRFELMGTTDDVARVTEGLDAFWTRLSQNRR</sequence>
<accession>A0A0B2AJ98</accession>
<evidence type="ECO:0000313" key="6">
    <source>
        <dbReference type="Proteomes" id="UP000030982"/>
    </source>
</evidence>
<dbReference type="SUPFAM" id="SSF52218">
    <property type="entry name" value="Flavoproteins"/>
    <property type="match status" value="1"/>
</dbReference>
<gene>
    <name evidence="4" type="primary">nrdI</name>
    <name evidence="5" type="ORF">LK10_14170</name>
</gene>
<dbReference type="AlphaFoldDB" id="A0A0B2AJ98"/>
<dbReference type="GO" id="GO:0010181">
    <property type="term" value="F:FMN binding"/>
    <property type="evidence" value="ECO:0007669"/>
    <property type="project" value="InterPro"/>
</dbReference>
<dbReference type="PANTHER" id="PTHR37297">
    <property type="entry name" value="PROTEIN NRDI"/>
    <property type="match status" value="1"/>
</dbReference>
<evidence type="ECO:0000256" key="4">
    <source>
        <dbReference type="HAMAP-Rule" id="MF_00128"/>
    </source>
</evidence>
<evidence type="ECO:0000313" key="5">
    <source>
        <dbReference type="EMBL" id="KHL01933.1"/>
    </source>
</evidence>
<dbReference type="Proteomes" id="UP000030982">
    <property type="component" value="Unassembled WGS sequence"/>
</dbReference>
<proteinExistence type="inferred from homology"/>
<dbReference type="Pfam" id="PF07972">
    <property type="entry name" value="Flavodoxin_NdrI"/>
    <property type="match status" value="1"/>
</dbReference>
<dbReference type="PANTHER" id="PTHR37297:SF1">
    <property type="entry name" value="PROTEIN NRDI"/>
    <property type="match status" value="1"/>
</dbReference>
<evidence type="ECO:0000256" key="1">
    <source>
        <dbReference type="ARBA" id="ARBA00003999"/>
    </source>
</evidence>
<name>A0A0B2AJ98_9MICC</name>
<evidence type="ECO:0000256" key="2">
    <source>
        <dbReference type="ARBA" id="ARBA00009942"/>
    </source>
</evidence>
<dbReference type="InterPro" id="IPR020852">
    <property type="entry name" value="RNR_Ib_NrdI_bac"/>
</dbReference>
<comment type="similarity">
    <text evidence="2 4">Belongs to the NrdI family.</text>
</comment>
<comment type="function">
    <text evidence="1 4">Probably involved in ribonucleotide reductase function.</text>
</comment>
<dbReference type="PIRSF" id="PIRSF005087">
    <property type="entry name" value="NrdI"/>
    <property type="match status" value="1"/>
</dbReference>
<dbReference type="InterPro" id="IPR029039">
    <property type="entry name" value="Flavoprotein-like_sf"/>
</dbReference>
<keyword evidence="6" id="KW-1185">Reference proteome</keyword>
<dbReference type="NCBIfam" id="TIGR00333">
    <property type="entry name" value="nrdI"/>
    <property type="match status" value="1"/>
</dbReference>
<dbReference type="STRING" id="1338436.LK10_14170"/>
<dbReference type="InterPro" id="IPR004465">
    <property type="entry name" value="RNR_NrdI"/>
</dbReference>
<reference evidence="5 6" key="1">
    <citation type="submission" date="2014-09" db="EMBL/GenBank/DDBJ databases">
        <title>Genome sequence of Sinomonas sp. MUSC 117.</title>
        <authorList>
            <person name="Lee L.-H."/>
        </authorList>
    </citation>
    <scope>NUCLEOTIDE SEQUENCE [LARGE SCALE GENOMIC DNA]</scope>
    <source>
        <strain evidence="5 6">MUSC 117</strain>
    </source>
</reference>
<dbReference type="Gene3D" id="3.40.50.360">
    <property type="match status" value="1"/>
</dbReference>
<comment type="caution">
    <text evidence="5">The sequence shown here is derived from an EMBL/GenBank/DDBJ whole genome shotgun (WGS) entry which is preliminary data.</text>
</comment>
<dbReference type="EMBL" id="JTDL01000136">
    <property type="protein sequence ID" value="KHL01933.1"/>
    <property type="molecule type" value="Genomic_DNA"/>
</dbReference>
<protein>
    <recommendedName>
        <fullName evidence="3 4">Protein NrdI</fullName>
    </recommendedName>
</protein>
<organism evidence="5 6">
    <name type="scientific">Sinomonas humi</name>
    <dbReference type="NCBI Taxonomy" id="1338436"/>
    <lineage>
        <taxon>Bacteria</taxon>
        <taxon>Bacillati</taxon>
        <taxon>Actinomycetota</taxon>
        <taxon>Actinomycetes</taxon>
        <taxon>Micrococcales</taxon>
        <taxon>Micrococcaceae</taxon>
        <taxon>Sinomonas</taxon>
    </lineage>
</organism>
<evidence type="ECO:0000256" key="3">
    <source>
        <dbReference type="ARBA" id="ARBA00020129"/>
    </source>
</evidence>
<dbReference type="HAMAP" id="MF_00128">
    <property type="entry name" value="NrdI"/>
    <property type="match status" value="1"/>
</dbReference>
<dbReference type="OrthoDB" id="350535at2"/>